<dbReference type="EMBL" id="CP022745">
    <property type="protein sequence ID" value="ASY44373.1"/>
    <property type="molecule type" value="Genomic_DNA"/>
</dbReference>
<organism evidence="2 3">
    <name type="scientific">Sphingobium xenophagum</name>
    <dbReference type="NCBI Taxonomy" id="121428"/>
    <lineage>
        <taxon>Bacteria</taxon>
        <taxon>Pseudomonadati</taxon>
        <taxon>Pseudomonadota</taxon>
        <taxon>Alphaproteobacteria</taxon>
        <taxon>Sphingomonadales</taxon>
        <taxon>Sphingomonadaceae</taxon>
        <taxon>Sphingobium</taxon>
    </lineage>
</organism>
<dbReference type="AlphaFoldDB" id="A0A249MSP1"/>
<protein>
    <submittedName>
        <fullName evidence="2">DUF2147 domain-containing protein</fullName>
    </submittedName>
</protein>
<gene>
    <name evidence="2" type="ORF">CJD35_07885</name>
</gene>
<dbReference type="InterPro" id="IPR019223">
    <property type="entry name" value="DUF2147"/>
</dbReference>
<accession>A0A249MSP1</accession>
<dbReference type="KEGG" id="shyd:CJD35_07885"/>
<evidence type="ECO:0000259" key="1">
    <source>
        <dbReference type="Pfam" id="PF09917"/>
    </source>
</evidence>
<proteinExistence type="predicted"/>
<dbReference type="Gene3D" id="2.40.128.520">
    <property type="match status" value="1"/>
</dbReference>
<dbReference type="RefSeq" id="WP_017183898.1">
    <property type="nucleotide sequence ID" value="NZ_CP022745.1"/>
</dbReference>
<evidence type="ECO:0000313" key="2">
    <source>
        <dbReference type="EMBL" id="ASY44373.1"/>
    </source>
</evidence>
<sequence length="140" mass="15295">MPRLGHWLIVASPLILSALFLPRPGLAAEPIEGNWVNPHGSVVVTTGACRDALCGWVRWADGHATADAADAGVAHLVGTALLQDYHYRGPGRWSGYVFVPDKGRSFSSTIEQLDADRLKISGCLFRGWLCKSQIWTRQRG</sequence>
<dbReference type="PANTHER" id="PTHR36919">
    <property type="entry name" value="BLR1215 PROTEIN"/>
    <property type="match status" value="1"/>
</dbReference>
<dbReference type="Proteomes" id="UP000217141">
    <property type="component" value="Chromosome I"/>
</dbReference>
<reference evidence="2 3" key="1">
    <citation type="submission" date="2017-08" db="EMBL/GenBank/DDBJ databases">
        <title>Whole Genome Sequence of Sphingobium hydrophobicum C1: Insights into Adaption to the Electronic-waste Contaminated Sediment.</title>
        <authorList>
            <person name="Song D."/>
            <person name="Chen X."/>
            <person name="Xu M."/>
        </authorList>
    </citation>
    <scope>NUCLEOTIDE SEQUENCE [LARGE SCALE GENOMIC DNA]</scope>
    <source>
        <strain evidence="2 3">C1</strain>
    </source>
</reference>
<name>A0A249MSP1_SPHXE</name>
<dbReference type="Pfam" id="PF09917">
    <property type="entry name" value="DUF2147"/>
    <property type="match status" value="1"/>
</dbReference>
<dbReference type="PANTHER" id="PTHR36919:SF2">
    <property type="entry name" value="BLL6627 PROTEIN"/>
    <property type="match status" value="1"/>
</dbReference>
<evidence type="ECO:0000313" key="3">
    <source>
        <dbReference type="Proteomes" id="UP000217141"/>
    </source>
</evidence>
<feature type="domain" description="DUF2147" evidence="1">
    <location>
        <begin position="33"/>
        <end position="137"/>
    </location>
</feature>